<reference evidence="3 4" key="1">
    <citation type="journal article" date="2013" name="Genome Announc.">
        <title>Whole-genome sequences of five oyster-associated bacteria show potential for crude oil hydrocarbon degradation.</title>
        <authorList>
            <person name="Chauhan A."/>
            <person name="Green S."/>
            <person name="Pathak A."/>
            <person name="Thomas J."/>
            <person name="Venkatramanan R."/>
        </authorList>
    </citation>
    <scope>NUCLEOTIDE SEQUENCE [LARGE SCALE GENOMIC DNA]</scope>
    <source>
        <strain evidence="3 4">MF109</strain>
    </source>
</reference>
<evidence type="ECO:0000313" key="3">
    <source>
        <dbReference type="EMBL" id="EQM80716.1"/>
    </source>
</evidence>
<feature type="transmembrane region" description="Helical" evidence="1">
    <location>
        <begin position="14"/>
        <end position="36"/>
    </location>
</feature>
<evidence type="ECO:0000259" key="2">
    <source>
        <dbReference type="Pfam" id="PF09990"/>
    </source>
</evidence>
<feature type="transmembrane region" description="Helical" evidence="1">
    <location>
        <begin position="118"/>
        <end position="139"/>
    </location>
</feature>
<name>T5KQL1_MICMQ</name>
<feature type="transmembrane region" description="Helical" evidence="1">
    <location>
        <begin position="43"/>
        <end position="68"/>
    </location>
</feature>
<keyword evidence="1" id="KW-0812">Transmembrane</keyword>
<keyword evidence="1" id="KW-1133">Transmembrane helix</keyword>
<dbReference type="EMBL" id="ATAO01000135">
    <property type="protein sequence ID" value="EQM80716.1"/>
    <property type="molecule type" value="Genomic_DNA"/>
</dbReference>
<keyword evidence="1" id="KW-0472">Membrane</keyword>
<proteinExistence type="predicted"/>
<sequence length="149" mass="15520">MDLFEIDGLPLHPLIVHAVVILVPLTALALILGAFLPAARKRLGVVTPIAALAVLVLVPITMLAGEALAQQVGPVPAVVHHAALGGLLWPWALAMFVVAAVQWCWYRFTEGPRRTARMILAALAVVSGAGSTVMVVLIGEAGARAVWGG</sequence>
<evidence type="ECO:0000313" key="4">
    <source>
        <dbReference type="Proteomes" id="UP000016033"/>
    </source>
</evidence>
<feature type="domain" description="DUF2231" evidence="2">
    <location>
        <begin position="8"/>
        <end position="147"/>
    </location>
</feature>
<evidence type="ECO:0000256" key="1">
    <source>
        <dbReference type="SAM" id="Phobius"/>
    </source>
</evidence>
<dbReference type="AlphaFoldDB" id="T5KQL1"/>
<accession>T5KQL1</accession>
<comment type="caution">
    <text evidence="3">The sequence shown here is derived from an EMBL/GenBank/DDBJ whole genome shotgun (WGS) entry which is preliminary data.</text>
</comment>
<feature type="transmembrane region" description="Helical" evidence="1">
    <location>
        <begin position="88"/>
        <end position="106"/>
    </location>
</feature>
<dbReference type="Proteomes" id="UP000016033">
    <property type="component" value="Unassembled WGS sequence"/>
</dbReference>
<dbReference type="InterPro" id="IPR019251">
    <property type="entry name" value="DUF2231_TM"/>
</dbReference>
<dbReference type="Pfam" id="PF09990">
    <property type="entry name" value="DUF2231"/>
    <property type="match status" value="1"/>
</dbReference>
<organism evidence="3 4">
    <name type="scientific">Microbacterium maritypicum MF109</name>
    <dbReference type="NCBI Taxonomy" id="1333857"/>
    <lineage>
        <taxon>Bacteria</taxon>
        <taxon>Bacillati</taxon>
        <taxon>Actinomycetota</taxon>
        <taxon>Actinomycetes</taxon>
        <taxon>Micrococcales</taxon>
        <taxon>Microbacteriaceae</taxon>
        <taxon>Microbacterium</taxon>
    </lineage>
</organism>
<dbReference type="PATRIC" id="fig|1333857.3.peg.1214"/>
<gene>
    <name evidence="3" type="ORF">L687_14550</name>
</gene>
<protein>
    <recommendedName>
        <fullName evidence="2">DUF2231 domain-containing protein</fullName>
    </recommendedName>
</protein>